<keyword evidence="12" id="KW-1185">Reference proteome</keyword>
<dbReference type="HAMAP" id="MF_01924">
    <property type="entry name" value="A_A_dipeptidase"/>
    <property type="match status" value="1"/>
</dbReference>
<evidence type="ECO:0000256" key="7">
    <source>
        <dbReference type="ARBA" id="ARBA00023049"/>
    </source>
</evidence>
<comment type="function">
    <text evidence="9 10">Catalyzes hydrolysis of the D-alanyl-D-alanine dipeptide.</text>
</comment>
<keyword evidence="2 9" id="KW-0645">Protease</keyword>
<dbReference type="Pfam" id="PF01427">
    <property type="entry name" value="Peptidase_M15"/>
    <property type="match status" value="1"/>
</dbReference>
<evidence type="ECO:0000313" key="11">
    <source>
        <dbReference type="EMBL" id="MFC6082809.1"/>
    </source>
</evidence>
<dbReference type="SUPFAM" id="SSF55166">
    <property type="entry name" value="Hedgehog/DD-peptidase"/>
    <property type="match status" value="1"/>
</dbReference>
<name>A0ABW1NHE8_9ACTN</name>
<feature type="binding site" evidence="9">
    <location>
        <position position="129"/>
    </location>
    <ligand>
        <name>Zn(2+)</name>
        <dbReference type="ChEBI" id="CHEBI:29105"/>
        <note>catalytic</note>
    </ligand>
</feature>
<comment type="caution">
    <text evidence="11">The sequence shown here is derived from an EMBL/GenBank/DDBJ whole genome shotgun (WGS) entry which is preliminary data.</text>
</comment>
<dbReference type="Gene3D" id="3.30.1380.10">
    <property type="match status" value="1"/>
</dbReference>
<protein>
    <recommendedName>
        <fullName evidence="9 10">D-alanyl-D-alanine dipeptidase</fullName>
        <shortName evidence="9 10">D-Ala-D-Ala dipeptidase</shortName>
        <ecNumber evidence="9 10">3.4.13.22</ecNumber>
    </recommendedName>
</protein>
<comment type="catalytic activity">
    <reaction evidence="1 9 10">
        <text>D-alanyl-D-alanine + H2O = 2 D-alanine</text>
        <dbReference type="Rhea" id="RHEA:20661"/>
        <dbReference type="ChEBI" id="CHEBI:15377"/>
        <dbReference type="ChEBI" id="CHEBI:57416"/>
        <dbReference type="ChEBI" id="CHEBI:57822"/>
        <dbReference type="EC" id="3.4.13.22"/>
    </reaction>
</comment>
<evidence type="ECO:0000256" key="3">
    <source>
        <dbReference type="ARBA" id="ARBA00022723"/>
    </source>
</evidence>
<evidence type="ECO:0000256" key="2">
    <source>
        <dbReference type="ARBA" id="ARBA00022670"/>
    </source>
</evidence>
<evidence type="ECO:0000256" key="6">
    <source>
        <dbReference type="ARBA" id="ARBA00022997"/>
    </source>
</evidence>
<evidence type="ECO:0000256" key="8">
    <source>
        <dbReference type="ARBA" id="ARBA00023316"/>
    </source>
</evidence>
<dbReference type="Proteomes" id="UP001596137">
    <property type="component" value="Unassembled WGS sequence"/>
</dbReference>
<keyword evidence="5 9" id="KW-0862">Zinc</keyword>
<organism evidence="11 12">
    <name type="scientific">Sphaerisporangium aureirubrum</name>
    <dbReference type="NCBI Taxonomy" id="1544736"/>
    <lineage>
        <taxon>Bacteria</taxon>
        <taxon>Bacillati</taxon>
        <taxon>Actinomycetota</taxon>
        <taxon>Actinomycetes</taxon>
        <taxon>Streptosporangiales</taxon>
        <taxon>Streptosporangiaceae</taxon>
        <taxon>Sphaerisporangium</taxon>
    </lineage>
</organism>
<feature type="active site" description="Proton donor/acceptor" evidence="9">
    <location>
        <position position="190"/>
    </location>
</feature>
<reference evidence="12" key="1">
    <citation type="journal article" date="2019" name="Int. J. Syst. Evol. Microbiol.">
        <title>The Global Catalogue of Microorganisms (GCM) 10K type strain sequencing project: providing services to taxonomists for standard genome sequencing and annotation.</title>
        <authorList>
            <consortium name="The Broad Institute Genomics Platform"/>
            <consortium name="The Broad Institute Genome Sequencing Center for Infectious Disease"/>
            <person name="Wu L."/>
            <person name="Ma J."/>
        </authorList>
    </citation>
    <scope>NUCLEOTIDE SEQUENCE [LARGE SCALE GENOMIC DNA]</scope>
    <source>
        <strain evidence="12">JCM 30346</strain>
    </source>
</reference>
<feature type="binding site" evidence="9">
    <location>
        <position position="122"/>
    </location>
    <ligand>
        <name>Zn(2+)</name>
        <dbReference type="ChEBI" id="CHEBI:29105"/>
        <note>catalytic</note>
    </ligand>
</feature>
<dbReference type="PIRSF" id="PIRSF026671">
    <property type="entry name" value="AA_dipeptidase"/>
    <property type="match status" value="1"/>
</dbReference>
<dbReference type="RefSeq" id="WP_380753655.1">
    <property type="nucleotide sequence ID" value="NZ_JBHSRF010000021.1"/>
</dbReference>
<evidence type="ECO:0000256" key="1">
    <source>
        <dbReference type="ARBA" id="ARBA00001362"/>
    </source>
</evidence>
<accession>A0ABW1NHE8</accession>
<evidence type="ECO:0000256" key="10">
    <source>
        <dbReference type="PIRNR" id="PIRNR026671"/>
    </source>
</evidence>
<dbReference type="PANTHER" id="PTHR43126:SF2">
    <property type="entry name" value="D-ALANYL-D-ALANINE DIPEPTIDASE"/>
    <property type="match status" value="1"/>
</dbReference>
<dbReference type="EC" id="3.4.13.22" evidence="9 10"/>
<gene>
    <name evidence="11" type="ORF">ACFP1K_16685</name>
</gene>
<keyword evidence="3 9" id="KW-0479">Metal-binding</keyword>
<evidence type="ECO:0000313" key="12">
    <source>
        <dbReference type="Proteomes" id="UP001596137"/>
    </source>
</evidence>
<comment type="similarity">
    <text evidence="9 10">Belongs to the peptidase M15D family.</text>
</comment>
<dbReference type="InterPro" id="IPR000755">
    <property type="entry name" value="A_A_dipeptidase"/>
</dbReference>
<keyword evidence="7 9" id="KW-0482">Metalloprotease</keyword>
<keyword evidence="8 10" id="KW-0961">Cell wall biogenesis/degradation</keyword>
<dbReference type="PANTHER" id="PTHR43126">
    <property type="entry name" value="D-ALANYL-D-ALANINE DIPEPTIDASE"/>
    <property type="match status" value="1"/>
</dbReference>
<evidence type="ECO:0000256" key="4">
    <source>
        <dbReference type="ARBA" id="ARBA00022801"/>
    </source>
</evidence>
<feature type="binding site" evidence="9">
    <location>
        <position position="193"/>
    </location>
    <ligand>
        <name>Zn(2+)</name>
        <dbReference type="ChEBI" id="CHEBI:29105"/>
        <note>catalytic</note>
    </ligand>
</feature>
<dbReference type="EMBL" id="JBHSRF010000021">
    <property type="protein sequence ID" value="MFC6082809.1"/>
    <property type="molecule type" value="Genomic_DNA"/>
</dbReference>
<proteinExistence type="inferred from homology"/>
<evidence type="ECO:0000256" key="9">
    <source>
        <dbReference type="HAMAP-Rule" id="MF_01924"/>
    </source>
</evidence>
<sequence>MSPPPVLLSDRRISDLPVRESGEPLVDLRATGAVRVDARLADPRGAYAHLRSGAAERLLAAQDLLPGGIRLLVVEGFRPTSLQHRYFEESLAELRAVRSGWEEDRLRAETARYISPPEVAPHVAGAAVDVTLCTVSGAELPMGTEVNETPVGGEGPCYLDWPGLPPDVAANRRTLADAMTAAGFVNYPTEWWHWSYGDRYWAFSSGAPAALYGAAEFG</sequence>
<comment type="cofactor">
    <cofactor evidence="9">
        <name>Zn(2+)</name>
        <dbReference type="ChEBI" id="CHEBI:29105"/>
    </cofactor>
    <text evidence="9">Binds 1 zinc ion per subunit.</text>
</comment>
<keyword evidence="4 9" id="KW-0378">Hydrolase</keyword>
<dbReference type="InterPro" id="IPR009045">
    <property type="entry name" value="Zn_M74/Hedgehog-like"/>
</dbReference>
<feature type="site" description="Transition state stabilizer" evidence="9">
    <location>
        <position position="78"/>
    </location>
</feature>
<keyword evidence="6 9" id="KW-0224">Dipeptidase</keyword>
<evidence type="ECO:0000256" key="5">
    <source>
        <dbReference type="ARBA" id="ARBA00022833"/>
    </source>
</evidence>